<dbReference type="RefSeq" id="WP_120732907.1">
    <property type="nucleotide sequence ID" value="NZ_RBAK01000020.1"/>
</dbReference>
<dbReference type="CDD" id="cd05269">
    <property type="entry name" value="TMR_SDR_a"/>
    <property type="match status" value="1"/>
</dbReference>
<dbReference type="EMBL" id="RBAK01000020">
    <property type="protein sequence ID" value="RKN38696.1"/>
    <property type="molecule type" value="Genomic_DNA"/>
</dbReference>
<dbReference type="Proteomes" id="UP000281726">
    <property type="component" value="Unassembled WGS sequence"/>
</dbReference>
<dbReference type="Gene3D" id="3.90.25.10">
    <property type="entry name" value="UDP-galactose 4-epimerase, domain 1"/>
    <property type="match status" value="1"/>
</dbReference>
<reference evidence="2 3" key="1">
    <citation type="journal article" date="2004" name="Syst. Appl. Microbiol.">
        <title>Cryptoendolithic actinomycetes from antarctic sandstone rock samples: Micromonospora endolithica sp. nov. and two isolates related to Micromonospora coerulea Jensen 1932.</title>
        <authorList>
            <person name="Hirsch P."/>
            <person name="Mevs U."/>
            <person name="Kroppenstedt R.M."/>
            <person name="Schumann P."/>
            <person name="Stackebrandt E."/>
        </authorList>
    </citation>
    <scope>NUCLEOTIDE SEQUENCE [LARGE SCALE GENOMIC DNA]</scope>
    <source>
        <strain evidence="2 3">JCM 12677</strain>
    </source>
</reference>
<evidence type="ECO:0000313" key="3">
    <source>
        <dbReference type="Proteomes" id="UP000281726"/>
    </source>
</evidence>
<dbReference type="Pfam" id="PF05368">
    <property type="entry name" value="NmrA"/>
    <property type="match status" value="1"/>
</dbReference>
<accession>A0A3A9YTW8</accession>
<dbReference type="PANTHER" id="PTHR43162:SF1">
    <property type="entry name" value="PRESTALK A DIFFERENTIATION PROTEIN A"/>
    <property type="match status" value="1"/>
</dbReference>
<dbReference type="InterPro" id="IPR051604">
    <property type="entry name" value="Ergot_Alk_Oxidoreductase"/>
</dbReference>
<dbReference type="AlphaFoldDB" id="A0A3A9YTW8"/>
<organism evidence="2 3">
    <name type="scientific">Micromonospora endolithica</name>
    <dbReference type="NCBI Taxonomy" id="230091"/>
    <lineage>
        <taxon>Bacteria</taxon>
        <taxon>Bacillati</taxon>
        <taxon>Actinomycetota</taxon>
        <taxon>Actinomycetes</taxon>
        <taxon>Micromonosporales</taxon>
        <taxon>Micromonosporaceae</taxon>
        <taxon>Micromonospora</taxon>
    </lineage>
</organism>
<keyword evidence="3" id="KW-1185">Reference proteome</keyword>
<dbReference type="InterPro" id="IPR008030">
    <property type="entry name" value="NmrA-like"/>
</dbReference>
<protein>
    <submittedName>
        <fullName evidence="2">SDR family oxidoreductase</fullName>
    </submittedName>
</protein>
<dbReference type="Gene3D" id="3.40.50.720">
    <property type="entry name" value="NAD(P)-binding Rossmann-like Domain"/>
    <property type="match status" value="1"/>
</dbReference>
<gene>
    <name evidence="2" type="ORF">D7223_30735</name>
</gene>
<comment type="caution">
    <text evidence="2">The sequence shown here is derived from an EMBL/GenBank/DDBJ whole genome shotgun (WGS) entry which is preliminary data.</text>
</comment>
<dbReference type="OrthoDB" id="3510772at2"/>
<evidence type="ECO:0000313" key="2">
    <source>
        <dbReference type="EMBL" id="RKN38696.1"/>
    </source>
</evidence>
<dbReference type="SUPFAM" id="SSF51735">
    <property type="entry name" value="NAD(P)-binding Rossmann-fold domains"/>
    <property type="match status" value="1"/>
</dbReference>
<sequence>MTVLVTGATGRVGWHVARILREGGQRVRAAMRGADASVGWQESVPFSFTDPTTWDAAFTGVDRMFLMRPPHLGNVRRDMLPALERARQLGVRRMVLLSLQGAERNPVVPHHALEKWLRESDLEWTFVRAAFFMQNLSTTHASAIRDRSRIVLPAGRGRTAFVDVRDVASVAALALSEDRHVGRAYTLTGSQALTYAEVADLIGAELGRPVRYVPTGPLRYLRAARADGMAWGMALVTLALYTTCRLGFADGLTDDVRTLLGREPIDFSRFAHDERAAWLPAPNAQPATTA</sequence>
<dbReference type="InterPro" id="IPR036291">
    <property type="entry name" value="NAD(P)-bd_dom_sf"/>
</dbReference>
<feature type="domain" description="NmrA-like" evidence="1">
    <location>
        <begin position="2"/>
        <end position="213"/>
    </location>
</feature>
<dbReference type="PANTHER" id="PTHR43162">
    <property type="match status" value="1"/>
</dbReference>
<proteinExistence type="predicted"/>
<evidence type="ECO:0000259" key="1">
    <source>
        <dbReference type="Pfam" id="PF05368"/>
    </source>
</evidence>
<name>A0A3A9YTW8_9ACTN</name>